<keyword evidence="2" id="KW-0812">Transmembrane</keyword>
<name>A0A368T1W6_9ACTN</name>
<gene>
    <name evidence="3" type="ORF">DEF24_18630</name>
</gene>
<evidence type="ECO:0000313" key="4">
    <source>
        <dbReference type="Proteomes" id="UP000253318"/>
    </source>
</evidence>
<keyword evidence="4" id="KW-1185">Reference proteome</keyword>
<comment type="caution">
    <text evidence="3">The sequence shown here is derived from an EMBL/GenBank/DDBJ whole genome shotgun (WGS) entry which is preliminary data.</text>
</comment>
<organism evidence="3 4">
    <name type="scientific">Marinitenerispora sediminis</name>
    <dbReference type="NCBI Taxonomy" id="1931232"/>
    <lineage>
        <taxon>Bacteria</taxon>
        <taxon>Bacillati</taxon>
        <taxon>Actinomycetota</taxon>
        <taxon>Actinomycetes</taxon>
        <taxon>Streptosporangiales</taxon>
        <taxon>Nocardiopsidaceae</taxon>
        <taxon>Marinitenerispora</taxon>
    </lineage>
</organism>
<feature type="compositionally biased region" description="Pro residues" evidence="1">
    <location>
        <begin position="1"/>
        <end position="23"/>
    </location>
</feature>
<feature type="region of interest" description="Disordered" evidence="1">
    <location>
        <begin position="1"/>
        <end position="51"/>
    </location>
</feature>
<dbReference type="RefSeq" id="WP_114399836.1">
    <property type="nucleotide sequence ID" value="NZ_QEIM01000158.1"/>
</dbReference>
<sequence length="239" mass="24632">MDRPEPAQPPPAGPPAFLPPEPPSAAGDTTGSAAGSTAGGPDGTAPPPRTRRWLRDRIPVALALLVLVPAATAVPWWLERRALLEQGTMPPSAVVADGPSADLAGSQWQFRGAVTGATGGEDPPPGTELVDAVFIVTPGDARASRLLLNSCEIRAVDDAGRTWDQTSEFSLRQLPEEVGTTTFGCGDADGEAVPADTGQGLVATFLVPEDAVAGLGFEVRVDTSEAARAPRPAAVLFRD</sequence>
<dbReference type="OrthoDB" id="3425101at2"/>
<feature type="transmembrane region" description="Helical" evidence="2">
    <location>
        <begin position="58"/>
        <end position="78"/>
    </location>
</feature>
<evidence type="ECO:0000313" key="3">
    <source>
        <dbReference type="EMBL" id="RCV54921.1"/>
    </source>
</evidence>
<evidence type="ECO:0000256" key="1">
    <source>
        <dbReference type="SAM" id="MobiDB-lite"/>
    </source>
</evidence>
<reference evidence="3 4" key="1">
    <citation type="submission" date="2018-04" db="EMBL/GenBank/DDBJ databases">
        <title>Novel actinobacteria from marine sediment.</title>
        <authorList>
            <person name="Ng Z.Y."/>
            <person name="Tan G.Y.A."/>
        </authorList>
    </citation>
    <scope>NUCLEOTIDE SEQUENCE [LARGE SCALE GENOMIC DNA]</scope>
    <source>
        <strain evidence="3 4">TPS81</strain>
    </source>
</reference>
<dbReference type="Proteomes" id="UP000253318">
    <property type="component" value="Unassembled WGS sequence"/>
</dbReference>
<dbReference type="AlphaFoldDB" id="A0A368T1W6"/>
<accession>A0A368T1W6</accession>
<keyword evidence="2" id="KW-1133">Transmembrane helix</keyword>
<proteinExistence type="predicted"/>
<evidence type="ECO:0000256" key="2">
    <source>
        <dbReference type="SAM" id="Phobius"/>
    </source>
</evidence>
<dbReference type="EMBL" id="QEIN01000157">
    <property type="protein sequence ID" value="RCV54921.1"/>
    <property type="molecule type" value="Genomic_DNA"/>
</dbReference>
<protein>
    <submittedName>
        <fullName evidence="3">Uncharacterized protein</fullName>
    </submittedName>
</protein>
<feature type="compositionally biased region" description="Low complexity" evidence="1">
    <location>
        <begin position="24"/>
        <end position="36"/>
    </location>
</feature>
<keyword evidence="2" id="KW-0472">Membrane</keyword>